<evidence type="ECO:0008006" key="4">
    <source>
        <dbReference type="Google" id="ProtNLM"/>
    </source>
</evidence>
<dbReference type="EMBL" id="MU069996">
    <property type="protein sequence ID" value="KAF5830899.1"/>
    <property type="molecule type" value="Genomic_DNA"/>
</dbReference>
<dbReference type="Proteomes" id="UP000815325">
    <property type="component" value="Unassembled WGS sequence"/>
</dbReference>
<protein>
    <recommendedName>
        <fullName evidence="4">Secreted protein</fullName>
    </recommendedName>
</protein>
<feature type="signal peptide" evidence="1">
    <location>
        <begin position="1"/>
        <end position="27"/>
    </location>
</feature>
<gene>
    <name evidence="2" type="ORF">DUNSADRAFT_13909</name>
</gene>
<feature type="chain" id="PRO_5046182986" description="Secreted protein" evidence="1">
    <location>
        <begin position="28"/>
        <end position="122"/>
    </location>
</feature>
<evidence type="ECO:0000313" key="3">
    <source>
        <dbReference type="Proteomes" id="UP000815325"/>
    </source>
</evidence>
<reference evidence="2" key="1">
    <citation type="submission" date="2017-08" db="EMBL/GenBank/DDBJ databases">
        <authorList>
            <person name="Polle J.E."/>
            <person name="Barry K."/>
            <person name="Cushman J."/>
            <person name="Schmutz J."/>
            <person name="Tran D."/>
            <person name="Hathwaick L.T."/>
            <person name="Yim W.C."/>
            <person name="Jenkins J."/>
            <person name="Mckie-Krisberg Z.M."/>
            <person name="Prochnik S."/>
            <person name="Lindquist E."/>
            <person name="Dockter R.B."/>
            <person name="Adam C."/>
            <person name="Molina H."/>
            <person name="Bunkerborg J."/>
            <person name="Jin E."/>
            <person name="Buchheim M."/>
            <person name="Magnuson J."/>
        </authorList>
    </citation>
    <scope>NUCLEOTIDE SEQUENCE</scope>
    <source>
        <strain evidence="2">CCAP 19/18</strain>
    </source>
</reference>
<evidence type="ECO:0000256" key="1">
    <source>
        <dbReference type="SAM" id="SignalP"/>
    </source>
</evidence>
<sequence>MSEFVCSSMLQHLLTTALLEAEGPASAAQHFLCCRGALKALCRWPAAGYSYCSSFYSYFYSQVQKKNSFVEAWKSSKVALTGVMCHEGSSCIGKALRSLQTTAREGSRTRSLLSCDSVFSLC</sequence>
<accession>A0ABQ7G8L4</accession>
<organism evidence="2 3">
    <name type="scientific">Dunaliella salina</name>
    <name type="common">Green alga</name>
    <name type="synonym">Protococcus salinus</name>
    <dbReference type="NCBI Taxonomy" id="3046"/>
    <lineage>
        <taxon>Eukaryota</taxon>
        <taxon>Viridiplantae</taxon>
        <taxon>Chlorophyta</taxon>
        <taxon>core chlorophytes</taxon>
        <taxon>Chlorophyceae</taxon>
        <taxon>CS clade</taxon>
        <taxon>Chlamydomonadales</taxon>
        <taxon>Dunaliellaceae</taxon>
        <taxon>Dunaliella</taxon>
    </lineage>
</organism>
<keyword evidence="1" id="KW-0732">Signal</keyword>
<keyword evidence="3" id="KW-1185">Reference proteome</keyword>
<name>A0ABQ7G8L4_DUNSA</name>
<evidence type="ECO:0000313" key="2">
    <source>
        <dbReference type="EMBL" id="KAF5830899.1"/>
    </source>
</evidence>
<proteinExistence type="predicted"/>
<comment type="caution">
    <text evidence="2">The sequence shown here is derived from an EMBL/GenBank/DDBJ whole genome shotgun (WGS) entry which is preliminary data.</text>
</comment>